<dbReference type="Proteomes" id="UP001501729">
    <property type="component" value="Unassembled WGS sequence"/>
</dbReference>
<evidence type="ECO:0000313" key="1">
    <source>
        <dbReference type="EMBL" id="GAA5041256.1"/>
    </source>
</evidence>
<dbReference type="Gene3D" id="3.30.530.20">
    <property type="match status" value="1"/>
</dbReference>
<reference evidence="1 2" key="1">
    <citation type="journal article" date="2019" name="Int. J. Syst. Evol. Microbiol.">
        <title>The Global Catalogue of Microorganisms (GCM) 10K type strain sequencing project: providing services to taxonomists for standard genome sequencing and annotation.</title>
        <authorList>
            <consortium name="The Broad Institute Genomics Platform"/>
            <consortium name="The Broad Institute Genome Sequencing Center for Infectious Disease"/>
            <person name="Wu L."/>
            <person name="Ma J."/>
        </authorList>
    </citation>
    <scope>NUCLEOTIDE SEQUENCE [LARGE SCALE GENOMIC DNA]</scope>
    <source>
        <strain evidence="1 2">JCM 17504</strain>
    </source>
</reference>
<evidence type="ECO:0008006" key="3">
    <source>
        <dbReference type="Google" id="ProtNLM"/>
    </source>
</evidence>
<keyword evidence="2" id="KW-1185">Reference proteome</keyword>
<dbReference type="EMBL" id="BAABKX010000001">
    <property type="protein sequence ID" value="GAA5041256.1"/>
    <property type="molecule type" value="Genomic_DNA"/>
</dbReference>
<evidence type="ECO:0000313" key="2">
    <source>
        <dbReference type="Proteomes" id="UP001501729"/>
    </source>
</evidence>
<dbReference type="InterPro" id="IPR023393">
    <property type="entry name" value="START-like_dom_sf"/>
</dbReference>
<protein>
    <recommendedName>
        <fullName evidence="3">Polyketide cyclase / dehydrase and lipid transport</fullName>
    </recommendedName>
</protein>
<organism evidence="1 2">
    <name type="scientific">Haladaptatus pallidirubidus</name>
    <dbReference type="NCBI Taxonomy" id="1008152"/>
    <lineage>
        <taxon>Archaea</taxon>
        <taxon>Methanobacteriati</taxon>
        <taxon>Methanobacteriota</taxon>
        <taxon>Stenosarchaea group</taxon>
        <taxon>Halobacteria</taxon>
        <taxon>Halobacteriales</taxon>
        <taxon>Haladaptataceae</taxon>
        <taxon>Haladaptatus</taxon>
    </lineage>
</organism>
<comment type="caution">
    <text evidence="1">The sequence shown here is derived from an EMBL/GenBank/DDBJ whole genome shotgun (WGS) entry which is preliminary data.</text>
</comment>
<dbReference type="InterPro" id="IPR019587">
    <property type="entry name" value="Polyketide_cyclase/dehydratase"/>
</dbReference>
<accession>A0AAV3UAY4</accession>
<dbReference type="SUPFAM" id="SSF55961">
    <property type="entry name" value="Bet v1-like"/>
    <property type="match status" value="1"/>
</dbReference>
<dbReference type="AlphaFoldDB" id="A0AAV3UAY4"/>
<proteinExistence type="predicted"/>
<gene>
    <name evidence="1" type="ORF">GCM10025751_03250</name>
</gene>
<dbReference type="Pfam" id="PF10604">
    <property type="entry name" value="Polyketide_cyc2"/>
    <property type="match status" value="1"/>
</dbReference>
<sequence length="224" mass="25523">MKGFYWHIQPYFTSATQLVFFERLASVGKIITHPAAGMFTFSRTEPNGVDSVELSTVVYVPPEEAYEFLVDFPGYANYSEHLTGVTREGDGGPGTEYDIHLKWWKVKYTVRSEVTELDRPNRIDWKIIKDIHAHGHWRVEEVPEEAPEGKETASRVWLSINFDADSADSSMLNLPMFVSMGWVVNKAKPLVLKEAERVVERIVADLEGEKRDVNLVIHDKPDAV</sequence>
<name>A0AAV3UAY4_9EURY</name>
<dbReference type="CDD" id="cd07812">
    <property type="entry name" value="SRPBCC"/>
    <property type="match status" value="1"/>
</dbReference>